<dbReference type="PANTHER" id="PTHR46390">
    <property type="entry name" value="MANNOSE-1-PHOSPHATE GUANYLYLTRANSFERASE"/>
    <property type="match status" value="1"/>
</dbReference>
<dbReference type="Pfam" id="PF01050">
    <property type="entry name" value="MannoseP_isomer"/>
    <property type="match status" value="1"/>
</dbReference>
<dbReference type="SUPFAM" id="SSF51182">
    <property type="entry name" value="RmlC-like cupins"/>
    <property type="match status" value="1"/>
</dbReference>
<dbReference type="InterPro" id="IPR006375">
    <property type="entry name" value="Man1P_GuaTrfase/Man6P_Isoase"/>
</dbReference>
<evidence type="ECO:0000256" key="4">
    <source>
        <dbReference type="ARBA" id="ARBA00022695"/>
    </source>
</evidence>
<dbReference type="InterPro" id="IPR005835">
    <property type="entry name" value="NTP_transferase_dom"/>
</dbReference>
<sequence>MSAEHYRSSNKYGIEGEPVDLLPIILCGGAGSRLWPVSRESHPKPFIRLADGESLLQKAFLRAVALPGVKEVLTVTNRELFFKTEDDFREVNTKGCATSFILEPFGRNTAAAVATAALHTAKAHGDQTVMLVLAADHLIADQAAFAQAVAAAQKLAQAGKVVTFGMQPLTPETGYGYIEADGEKVVRFFEKPSLEKAREYLASGKFVWNSGMFCFTARTILKEMQQHCPEVLNAAAECMKVSPSAQGADGAAQIRLEPGCFGTVPDVSFDYAVMEKCKHAAVVRCDIGWTDVGSWTALSDLSPADASGNRVEGEALLFDVKNCYVRGGNRLIGAVGVEDLIVIDTPDALLLAHRDRAQDVKQIFAELKARGHEAYKVHRTVHRPWGTYSVLEEGPRFKIKRIEVKPGASLSLQMHHHRNEHWVVVSGMAKVVNGEKAFFVSTNESTYIPAGHKHRLENPGVVELVMIEVQSGEYLGEDDIVRFEDIYGRT</sequence>
<keyword evidence="3 12" id="KW-0808">Transferase</keyword>
<evidence type="ECO:0000256" key="2">
    <source>
        <dbReference type="ARBA" id="ARBA00012387"/>
    </source>
</evidence>
<dbReference type="InterPro" id="IPR051161">
    <property type="entry name" value="Mannose-6P_isomerase_type2"/>
</dbReference>
<keyword evidence="4 12" id="KW-0548">Nucleotidyltransferase</keyword>
<feature type="domain" description="MannoseP isomerase/GMP-like beta-helix" evidence="11">
    <location>
        <begin position="313"/>
        <end position="367"/>
    </location>
</feature>
<dbReference type="Proteomes" id="UP000005045">
    <property type="component" value="Unassembled WGS sequence"/>
</dbReference>
<accession>B1FXM3</accession>
<dbReference type="PANTHER" id="PTHR46390:SF1">
    <property type="entry name" value="MANNOSE-1-PHOSPHATE GUANYLYLTRANSFERASE"/>
    <property type="match status" value="1"/>
</dbReference>
<dbReference type="Gene3D" id="3.90.550.10">
    <property type="entry name" value="Spore Coat Polysaccharide Biosynthesis Protein SpsA, Chain A"/>
    <property type="match status" value="1"/>
</dbReference>
<dbReference type="InterPro" id="IPR014710">
    <property type="entry name" value="RmlC-like_jellyroll"/>
</dbReference>
<dbReference type="InterPro" id="IPR011051">
    <property type="entry name" value="RmlC_Cupin_sf"/>
</dbReference>
<dbReference type="GO" id="GO:0016853">
    <property type="term" value="F:isomerase activity"/>
    <property type="evidence" value="ECO:0007669"/>
    <property type="project" value="UniProtKB-KW"/>
</dbReference>
<dbReference type="Pfam" id="PF00483">
    <property type="entry name" value="NTP_transferase"/>
    <property type="match status" value="1"/>
</dbReference>
<gene>
    <name evidence="12" type="ORF">BgramDRAFT_2091</name>
</gene>
<evidence type="ECO:0000313" key="13">
    <source>
        <dbReference type="Proteomes" id="UP000005045"/>
    </source>
</evidence>
<keyword evidence="6" id="KW-0342">GTP-binding</keyword>
<dbReference type="CDD" id="cd02509">
    <property type="entry name" value="GDP-M1P_Guanylyltransferase"/>
    <property type="match status" value="1"/>
</dbReference>
<dbReference type="GO" id="GO:0005525">
    <property type="term" value="F:GTP binding"/>
    <property type="evidence" value="ECO:0007669"/>
    <property type="project" value="UniProtKB-KW"/>
</dbReference>
<feature type="domain" description="Mannose-6-phosphate isomerase type II C-terminal" evidence="10">
    <location>
        <begin position="371"/>
        <end position="485"/>
    </location>
</feature>
<evidence type="ECO:0000256" key="6">
    <source>
        <dbReference type="ARBA" id="ARBA00023134"/>
    </source>
</evidence>
<evidence type="ECO:0000256" key="7">
    <source>
        <dbReference type="ARBA" id="ARBA00047343"/>
    </source>
</evidence>
<dbReference type="InterPro" id="IPR049577">
    <property type="entry name" value="GMPP_N"/>
</dbReference>
<dbReference type="InterPro" id="IPR001538">
    <property type="entry name" value="Man6P_isomerase-2_C"/>
</dbReference>
<feature type="domain" description="Nucleotidyl transferase" evidence="9">
    <location>
        <begin position="23"/>
        <end position="306"/>
    </location>
</feature>
<comment type="similarity">
    <text evidence="1 8">Belongs to the mannose-6-phosphate isomerase type 2 family.</text>
</comment>
<evidence type="ECO:0000259" key="9">
    <source>
        <dbReference type="Pfam" id="PF00483"/>
    </source>
</evidence>
<dbReference type="CDD" id="cd02213">
    <property type="entry name" value="cupin_PMI_typeII_C"/>
    <property type="match status" value="1"/>
</dbReference>
<dbReference type="NCBIfam" id="TIGR01479">
    <property type="entry name" value="GMP_PMI"/>
    <property type="match status" value="1"/>
</dbReference>
<keyword evidence="5" id="KW-0547">Nucleotide-binding</keyword>
<evidence type="ECO:0000256" key="1">
    <source>
        <dbReference type="ARBA" id="ARBA00006115"/>
    </source>
</evidence>
<proteinExistence type="inferred from homology"/>
<dbReference type="Gene3D" id="2.60.120.10">
    <property type="entry name" value="Jelly Rolls"/>
    <property type="match status" value="1"/>
</dbReference>
<dbReference type="FunFam" id="2.60.120.10:FF:000032">
    <property type="entry name" value="Mannose-1-phosphate guanylyltransferase/mannose-6-phosphate isomerase"/>
    <property type="match status" value="1"/>
</dbReference>
<dbReference type="GO" id="GO:0004475">
    <property type="term" value="F:mannose-1-phosphate guanylyltransferase (GTP) activity"/>
    <property type="evidence" value="ECO:0007669"/>
    <property type="project" value="UniProtKB-EC"/>
</dbReference>
<comment type="caution">
    <text evidence="12">The sequence shown here is derived from an EMBL/GenBank/DDBJ whole genome shotgun (WGS) entry which is preliminary data.</text>
</comment>
<dbReference type="Pfam" id="PF22640">
    <property type="entry name" value="ManC_GMP_beta-helix"/>
    <property type="match status" value="1"/>
</dbReference>
<reference evidence="12 13" key="1">
    <citation type="submission" date="2008-03" db="EMBL/GenBank/DDBJ databases">
        <title>Sequencing of the draft genome and assembly of Burkholderia graminis C4D1M.</title>
        <authorList>
            <consortium name="US DOE Joint Genome Institute (JGI-PGF)"/>
            <person name="Copeland A."/>
            <person name="Lucas S."/>
            <person name="Lapidus A."/>
            <person name="Glavina del Rio T."/>
            <person name="Dalin E."/>
            <person name="Tice H."/>
            <person name="Bruce D."/>
            <person name="Goodwin L."/>
            <person name="Pitluck S."/>
            <person name="Larimer F."/>
            <person name="Land M.L."/>
            <person name="Hauser L."/>
            <person name="Tiedje J."/>
            <person name="Richardson P."/>
        </authorList>
    </citation>
    <scope>NUCLEOTIDE SEQUENCE [LARGE SCALE GENOMIC DNA]</scope>
    <source>
        <strain evidence="13">ATCC 700544 / DSM 17151 / LMG 18924 / NCIMB 13744 / C4D1M</strain>
    </source>
</reference>
<dbReference type="InterPro" id="IPR054566">
    <property type="entry name" value="ManC/GMP-like_b-helix"/>
</dbReference>
<comment type="catalytic activity">
    <reaction evidence="7">
        <text>alpha-D-mannose 1-phosphate + GTP + H(+) = GDP-alpha-D-mannose + diphosphate</text>
        <dbReference type="Rhea" id="RHEA:15229"/>
        <dbReference type="ChEBI" id="CHEBI:15378"/>
        <dbReference type="ChEBI" id="CHEBI:33019"/>
        <dbReference type="ChEBI" id="CHEBI:37565"/>
        <dbReference type="ChEBI" id="CHEBI:57527"/>
        <dbReference type="ChEBI" id="CHEBI:58409"/>
        <dbReference type="EC" id="2.7.7.13"/>
    </reaction>
</comment>
<organism evidence="12 13">
    <name type="scientific">Paraburkholderia graminis (strain ATCC 700544 / DSM 17151 / LMG 18924 / NCIMB 13744 / C4D1M)</name>
    <dbReference type="NCBI Taxonomy" id="396598"/>
    <lineage>
        <taxon>Bacteria</taxon>
        <taxon>Pseudomonadati</taxon>
        <taxon>Pseudomonadota</taxon>
        <taxon>Betaproteobacteria</taxon>
        <taxon>Burkholderiales</taxon>
        <taxon>Burkholderiaceae</taxon>
        <taxon>Paraburkholderia</taxon>
    </lineage>
</organism>
<dbReference type="EC" id="2.7.7.13" evidence="2"/>
<name>B1FXM3_PARG4</name>
<evidence type="ECO:0000313" key="12">
    <source>
        <dbReference type="EMBL" id="EDT11566.1"/>
    </source>
</evidence>
<evidence type="ECO:0000256" key="3">
    <source>
        <dbReference type="ARBA" id="ARBA00022679"/>
    </source>
</evidence>
<keyword evidence="13" id="KW-1185">Reference proteome</keyword>
<dbReference type="AlphaFoldDB" id="B1FXM3"/>
<protein>
    <recommendedName>
        <fullName evidence="2">mannose-1-phosphate guanylyltransferase</fullName>
        <ecNumber evidence="2">2.7.7.13</ecNumber>
    </recommendedName>
</protein>
<evidence type="ECO:0000259" key="11">
    <source>
        <dbReference type="Pfam" id="PF22640"/>
    </source>
</evidence>
<dbReference type="InterPro" id="IPR029044">
    <property type="entry name" value="Nucleotide-diphossugar_trans"/>
</dbReference>
<dbReference type="GO" id="GO:0009298">
    <property type="term" value="P:GDP-mannose biosynthetic process"/>
    <property type="evidence" value="ECO:0007669"/>
    <property type="project" value="TreeGrafter"/>
</dbReference>
<evidence type="ECO:0000256" key="5">
    <source>
        <dbReference type="ARBA" id="ARBA00022741"/>
    </source>
</evidence>
<keyword evidence="12" id="KW-0413">Isomerase</keyword>
<evidence type="ECO:0000259" key="10">
    <source>
        <dbReference type="Pfam" id="PF01050"/>
    </source>
</evidence>
<evidence type="ECO:0000256" key="8">
    <source>
        <dbReference type="RuleBase" id="RU004190"/>
    </source>
</evidence>
<dbReference type="SUPFAM" id="SSF53448">
    <property type="entry name" value="Nucleotide-diphospho-sugar transferases"/>
    <property type="match status" value="1"/>
</dbReference>
<dbReference type="EMBL" id="ABLD01000004">
    <property type="protein sequence ID" value="EDT11566.1"/>
    <property type="molecule type" value="Genomic_DNA"/>
</dbReference>
<dbReference type="GO" id="GO:0000271">
    <property type="term" value="P:polysaccharide biosynthetic process"/>
    <property type="evidence" value="ECO:0007669"/>
    <property type="project" value="InterPro"/>
</dbReference>
<dbReference type="FunFam" id="3.90.550.10:FF:000046">
    <property type="entry name" value="Mannose-1-phosphate guanylyltransferase (GDP)"/>
    <property type="match status" value="1"/>
</dbReference>